<dbReference type="EMBL" id="CP002786">
    <property type="protein sequence ID" value="AEF39257.1"/>
    <property type="molecule type" value="Genomic_DNA"/>
</dbReference>
<proteinExistence type="predicted"/>
<dbReference type="InterPro" id="IPR009097">
    <property type="entry name" value="Cyclic_Pdiesterase"/>
</dbReference>
<keyword evidence="2" id="KW-1185">Reference proteome</keyword>
<dbReference type="AlphaFoldDB" id="F6EM51"/>
<protein>
    <recommendedName>
        <fullName evidence="3">2'-5' RNA ligase</fullName>
    </recommendedName>
</protein>
<dbReference type="eggNOG" id="COG1514">
    <property type="taxonomic scope" value="Bacteria"/>
</dbReference>
<gene>
    <name evidence="1" type="ordered locus">AS9A_0805</name>
</gene>
<name>F6EM51_HOYSD</name>
<reference evidence="1 2" key="1">
    <citation type="journal article" date="2011" name="J. Bacteriol.">
        <title>Complete genome sequence of Amycolicicoccus subflavus DQS3-9A1T, an actinomycete isolated from crude oil-polluted soil.</title>
        <authorList>
            <person name="Cai M."/>
            <person name="Chen W.M."/>
            <person name="Nie Y."/>
            <person name="Chi C.Q."/>
            <person name="Wang Y.N."/>
            <person name="Tang Y.Q."/>
            <person name="Li G.Y."/>
            <person name="Wu X.L."/>
        </authorList>
    </citation>
    <scope>NUCLEOTIDE SEQUENCE [LARGE SCALE GENOMIC DNA]</scope>
    <source>
        <strain evidence="2">DSM 45089 / DQS3-9A1</strain>
    </source>
</reference>
<evidence type="ECO:0008006" key="3">
    <source>
        <dbReference type="Google" id="ProtNLM"/>
    </source>
</evidence>
<dbReference type="Pfam" id="PF13563">
    <property type="entry name" value="2_5_RNA_ligase2"/>
    <property type="match status" value="1"/>
</dbReference>
<dbReference type="RefSeq" id="WP_013805606.1">
    <property type="nucleotide sequence ID" value="NC_015564.1"/>
</dbReference>
<dbReference type="PANTHER" id="PTHR36039:SF2">
    <property type="entry name" value="RNA LIGASE_CYCLIC NUCLEOTIDE PHOSPHODIESTERASE FAMILY PROTEIN"/>
    <property type="match status" value="1"/>
</dbReference>
<dbReference type="Proteomes" id="UP000009235">
    <property type="component" value="Chromosome"/>
</dbReference>
<dbReference type="STRING" id="443218.AS9A_0805"/>
<dbReference type="KEGG" id="asd:AS9A_0805"/>
<evidence type="ECO:0000313" key="2">
    <source>
        <dbReference type="Proteomes" id="UP000009235"/>
    </source>
</evidence>
<accession>F6EM51</accession>
<evidence type="ECO:0000313" key="1">
    <source>
        <dbReference type="EMBL" id="AEF39257.1"/>
    </source>
</evidence>
<sequence length="174" mass="19203">MALAVCLLFDAASERTVRTLWRRVEDLGVPTLLSHTHKQHHPHLSYVVMLEWDFTNVERALAAIEPRGPFTLWFDAVGVLRRGRVCLMPAPTADLASRQLHALDAAESAGALVHKHYARGRWLPHLSIATRATRAQVPDVSHALFDVLPISLTATRAALIDSATGQLWTLPGVL</sequence>
<dbReference type="HOGENOM" id="CLU_094015_2_0_11"/>
<dbReference type="OrthoDB" id="3397424at2"/>
<dbReference type="SUPFAM" id="SSF55144">
    <property type="entry name" value="LigT-like"/>
    <property type="match status" value="1"/>
</dbReference>
<dbReference type="PANTHER" id="PTHR36039">
    <property type="match status" value="1"/>
</dbReference>
<organism evidence="1 2">
    <name type="scientific">Hoyosella subflava (strain DSM 45089 / JCM 17490 / NBRC 109087 / DQS3-9A1)</name>
    <name type="common">Amycolicicoccus subflavus</name>
    <dbReference type="NCBI Taxonomy" id="443218"/>
    <lineage>
        <taxon>Bacteria</taxon>
        <taxon>Bacillati</taxon>
        <taxon>Actinomycetota</taxon>
        <taxon>Actinomycetes</taxon>
        <taxon>Mycobacteriales</taxon>
        <taxon>Hoyosellaceae</taxon>
        <taxon>Hoyosella</taxon>
    </lineage>
</organism>
<dbReference type="Gene3D" id="3.90.1140.10">
    <property type="entry name" value="Cyclic phosphodiesterase"/>
    <property type="match status" value="1"/>
</dbReference>